<proteinExistence type="predicted"/>
<organism evidence="1 2">
    <name type="scientific">Capsaspora owczarzaki (strain ATCC 30864)</name>
    <dbReference type="NCBI Taxonomy" id="595528"/>
    <lineage>
        <taxon>Eukaryota</taxon>
        <taxon>Filasterea</taxon>
        <taxon>Capsaspora</taxon>
    </lineage>
</organism>
<gene>
    <name evidence="1" type="ORF">CAOG_009717</name>
</gene>
<reference evidence="2" key="1">
    <citation type="submission" date="2011-02" db="EMBL/GenBank/DDBJ databases">
        <title>The Genome Sequence of Capsaspora owczarzaki ATCC 30864.</title>
        <authorList>
            <person name="Russ C."/>
            <person name="Cuomo C."/>
            <person name="Burger G."/>
            <person name="Gray M.W."/>
            <person name="Holland P.W.H."/>
            <person name="King N."/>
            <person name="Lang F.B.F."/>
            <person name="Roger A.J."/>
            <person name="Ruiz-Trillo I."/>
            <person name="Young S.K."/>
            <person name="Zeng Q."/>
            <person name="Gargeya S."/>
            <person name="Alvarado L."/>
            <person name="Berlin A."/>
            <person name="Chapman S.B."/>
            <person name="Chen Z."/>
            <person name="Freedman E."/>
            <person name="Gellesch M."/>
            <person name="Goldberg J."/>
            <person name="Griggs A."/>
            <person name="Gujja S."/>
            <person name="Heilman E."/>
            <person name="Heiman D."/>
            <person name="Howarth C."/>
            <person name="Mehta T."/>
            <person name="Neiman D."/>
            <person name="Pearson M."/>
            <person name="Roberts A."/>
            <person name="Saif S."/>
            <person name="Shea T."/>
            <person name="Shenoy N."/>
            <person name="Sisk P."/>
            <person name="Stolte C."/>
            <person name="Sykes S."/>
            <person name="White J."/>
            <person name="Yandava C."/>
            <person name="Haas B."/>
            <person name="Nusbaum C."/>
            <person name="Birren B."/>
        </authorList>
    </citation>
    <scope>NUCLEOTIDE SEQUENCE</scope>
    <source>
        <strain evidence="2">ATCC 30864</strain>
    </source>
</reference>
<name>A0A0D2VQK9_CAPO3</name>
<dbReference type="InParanoid" id="A0A0D2VQK9"/>
<keyword evidence="2" id="KW-1185">Reference proteome</keyword>
<dbReference type="EMBL" id="KE346364">
    <property type="protein sequence ID" value="KJE92967.1"/>
    <property type="molecule type" value="Genomic_DNA"/>
</dbReference>
<dbReference type="Proteomes" id="UP000008743">
    <property type="component" value="Unassembled WGS sequence"/>
</dbReference>
<evidence type="ECO:0000313" key="2">
    <source>
        <dbReference type="Proteomes" id="UP000008743"/>
    </source>
</evidence>
<accession>A0A0D2VQK9</accession>
<protein>
    <submittedName>
        <fullName evidence="1">Uncharacterized protein</fullName>
    </submittedName>
</protein>
<sequence length="58" mass="6091">MRKATSGSTWATAYHARWHPGGCAHPAVGFLAASSGARPTSFGKKTVAIRAGVLSFFR</sequence>
<evidence type="ECO:0000313" key="1">
    <source>
        <dbReference type="EMBL" id="KJE92967.1"/>
    </source>
</evidence>
<dbReference type="AlphaFoldDB" id="A0A0D2VQK9"/>